<dbReference type="Gene3D" id="2.60.40.10">
    <property type="entry name" value="Immunoglobulins"/>
    <property type="match status" value="1"/>
</dbReference>
<dbReference type="EnsemblMetazoa" id="G3694.1">
    <property type="protein sequence ID" value="G3694.1:cds"/>
    <property type="gene ID" value="G3694"/>
</dbReference>
<name>A0A8W8MZA2_MAGGI</name>
<evidence type="ECO:0000259" key="1">
    <source>
        <dbReference type="PROSITE" id="PS50835"/>
    </source>
</evidence>
<dbReference type="PROSITE" id="PS50835">
    <property type="entry name" value="IG_LIKE"/>
    <property type="match status" value="1"/>
</dbReference>
<organism evidence="2 3">
    <name type="scientific">Magallana gigas</name>
    <name type="common">Pacific oyster</name>
    <name type="synonym">Crassostrea gigas</name>
    <dbReference type="NCBI Taxonomy" id="29159"/>
    <lineage>
        <taxon>Eukaryota</taxon>
        <taxon>Metazoa</taxon>
        <taxon>Spiralia</taxon>
        <taxon>Lophotrochozoa</taxon>
        <taxon>Mollusca</taxon>
        <taxon>Bivalvia</taxon>
        <taxon>Autobranchia</taxon>
        <taxon>Pteriomorphia</taxon>
        <taxon>Ostreida</taxon>
        <taxon>Ostreoidea</taxon>
        <taxon>Ostreidae</taxon>
        <taxon>Magallana</taxon>
    </lineage>
</organism>
<feature type="domain" description="Ig-like" evidence="1">
    <location>
        <begin position="37"/>
        <end position="121"/>
    </location>
</feature>
<dbReference type="InterPro" id="IPR007110">
    <property type="entry name" value="Ig-like_dom"/>
</dbReference>
<evidence type="ECO:0000313" key="3">
    <source>
        <dbReference type="Proteomes" id="UP000005408"/>
    </source>
</evidence>
<evidence type="ECO:0000313" key="2">
    <source>
        <dbReference type="EnsemblMetazoa" id="G3694.1:cds"/>
    </source>
</evidence>
<protein>
    <recommendedName>
        <fullName evidence="1">Ig-like domain-containing protein</fullName>
    </recommendedName>
</protein>
<dbReference type="InterPro" id="IPR013783">
    <property type="entry name" value="Ig-like_fold"/>
</dbReference>
<reference evidence="2" key="1">
    <citation type="submission" date="2022-08" db="UniProtKB">
        <authorList>
            <consortium name="EnsemblMetazoa"/>
        </authorList>
    </citation>
    <scope>IDENTIFICATION</scope>
    <source>
        <strain evidence="2">05x7-T-G4-1.051#20</strain>
    </source>
</reference>
<dbReference type="SUPFAM" id="SSF48726">
    <property type="entry name" value="Immunoglobulin"/>
    <property type="match status" value="1"/>
</dbReference>
<dbReference type="Proteomes" id="UP000005408">
    <property type="component" value="Unassembled WGS sequence"/>
</dbReference>
<accession>A0A8W8MZA2</accession>
<sequence>MNITLHDAGFYTVGTTDDESSLDRGFFLVVTAKPVSPKIKRNIRVHVKNYVDLMCSSQSTSAPDYYSKLVTLSYTWFVNGTKMDRETRETLRLHVTRDLKYNRYSCSATEEDGPQTPLNLTVNSDQKGNVNMTWVSGFNEGLDQFFVISRKNGQEWEYVGNL</sequence>
<dbReference type="InterPro" id="IPR036179">
    <property type="entry name" value="Ig-like_dom_sf"/>
</dbReference>
<keyword evidence="3" id="KW-1185">Reference proteome</keyword>
<dbReference type="AlphaFoldDB" id="A0A8W8MZA2"/>
<proteinExistence type="predicted"/>